<reference evidence="1 2" key="1">
    <citation type="journal article" date="2018" name="Front. Plant Sci.">
        <title>Red Clover (Trifolium pratense) and Zigzag Clover (T. medium) - A Picture of Genomic Similarities and Differences.</title>
        <authorList>
            <person name="Dluhosova J."/>
            <person name="Istvanek J."/>
            <person name="Nedelnik J."/>
            <person name="Repkova J."/>
        </authorList>
    </citation>
    <scope>NUCLEOTIDE SEQUENCE [LARGE SCALE GENOMIC DNA]</scope>
    <source>
        <strain evidence="2">cv. 10/8</strain>
        <tissue evidence="1">Leaf</tissue>
    </source>
</reference>
<feature type="non-terminal residue" evidence="1">
    <location>
        <position position="24"/>
    </location>
</feature>
<name>A0A392WB19_9FABA</name>
<organism evidence="1 2">
    <name type="scientific">Trifolium medium</name>
    <dbReference type="NCBI Taxonomy" id="97028"/>
    <lineage>
        <taxon>Eukaryota</taxon>
        <taxon>Viridiplantae</taxon>
        <taxon>Streptophyta</taxon>
        <taxon>Embryophyta</taxon>
        <taxon>Tracheophyta</taxon>
        <taxon>Spermatophyta</taxon>
        <taxon>Magnoliopsida</taxon>
        <taxon>eudicotyledons</taxon>
        <taxon>Gunneridae</taxon>
        <taxon>Pentapetalae</taxon>
        <taxon>rosids</taxon>
        <taxon>fabids</taxon>
        <taxon>Fabales</taxon>
        <taxon>Fabaceae</taxon>
        <taxon>Papilionoideae</taxon>
        <taxon>50 kb inversion clade</taxon>
        <taxon>NPAAA clade</taxon>
        <taxon>Hologalegina</taxon>
        <taxon>IRL clade</taxon>
        <taxon>Trifolieae</taxon>
        <taxon>Trifolium</taxon>
    </lineage>
</organism>
<proteinExistence type="predicted"/>
<dbReference type="Proteomes" id="UP000265520">
    <property type="component" value="Unassembled WGS sequence"/>
</dbReference>
<sequence>MTRCAASYGASRTFIVHHARRAEQ</sequence>
<evidence type="ECO:0000313" key="1">
    <source>
        <dbReference type="EMBL" id="MCI97814.1"/>
    </source>
</evidence>
<accession>A0A392WB19</accession>
<comment type="caution">
    <text evidence="1">The sequence shown here is derived from an EMBL/GenBank/DDBJ whole genome shotgun (WGS) entry which is preliminary data.</text>
</comment>
<keyword evidence="2" id="KW-1185">Reference proteome</keyword>
<protein>
    <submittedName>
        <fullName evidence="1">Uncharacterized protein</fullName>
    </submittedName>
</protein>
<dbReference type="AlphaFoldDB" id="A0A392WB19"/>
<evidence type="ECO:0000313" key="2">
    <source>
        <dbReference type="Proteomes" id="UP000265520"/>
    </source>
</evidence>
<dbReference type="EMBL" id="LXQA011454681">
    <property type="protein sequence ID" value="MCI97814.1"/>
    <property type="molecule type" value="Genomic_DNA"/>
</dbReference>